<accession>A0A0A8ZIE8</accession>
<reference evidence="1" key="1">
    <citation type="submission" date="2014-09" db="EMBL/GenBank/DDBJ databases">
        <authorList>
            <person name="Magalhaes I.L.F."/>
            <person name="Oliveira U."/>
            <person name="Santos F.R."/>
            <person name="Vidigal T.H.D.A."/>
            <person name="Brescovit A.D."/>
            <person name="Santos A.J."/>
        </authorList>
    </citation>
    <scope>NUCLEOTIDE SEQUENCE</scope>
    <source>
        <tissue evidence="1">Shoot tissue taken approximately 20 cm above the soil surface</tissue>
    </source>
</reference>
<reference evidence="1" key="2">
    <citation type="journal article" date="2015" name="Data Brief">
        <title>Shoot transcriptome of the giant reed, Arundo donax.</title>
        <authorList>
            <person name="Barrero R.A."/>
            <person name="Guerrero F.D."/>
            <person name="Moolhuijzen P."/>
            <person name="Goolsby J.A."/>
            <person name="Tidwell J."/>
            <person name="Bellgard S.E."/>
            <person name="Bellgard M.I."/>
        </authorList>
    </citation>
    <scope>NUCLEOTIDE SEQUENCE</scope>
    <source>
        <tissue evidence="1">Shoot tissue taken approximately 20 cm above the soil surface</tissue>
    </source>
</reference>
<organism evidence="1">
    <name type="scientific">Arundo donax</name>
    <name type="common">Giant reed</name>
    <name type="synonym">Donax arundinaceus</name>
    <dbReference type="NCBI Taxonomy" id="35708"/>
    <lineage>
        <taxon>Eukaryota</taxon>
        <taxon>Viridiplantae</taxon>
        <taxon>Streptophyta</taxon>
        <taxon>Embryophyta</taxon>
        <taxon>Tracheophyta</taxon>
        <taxon>Spermatophyta</taxon>
        <taxon>Magnoliopsida</taxon>
        <taxon>Liliopsida</taxon>
        <taxon>Poales</taxon>
        <taxon>Poaceae</taxon>
        <taxon>PACMAD clade</taxon>
        <taxon>Arundinoideae</taxon>
        <taxon>Arundineae</taxon>
        <taxon>Arundo</taxon>
    </lineage>
</organism>
<name>A0A0A8ZIE8_ARUDO</name>
<dbReference type="EMBL" id="GBRH01258741">
    <property type="protein sequence ID" value="JAD39154.1"/>
    <property type="molecule type" value="Transcribed_RNA"/>
</dbReference>
<dbReference type="AlphaFoldDB" id="A0A0A8ZIE8"/>
<sequence length="16" mass="1994">MLGWTEITVSMLWKLW</sequence>
<protein>
    <submittedName>
        <fullName evidence="1">Uncharacterized protein</fullName>
    </submittedName>
</protein>
<proteinExistence type="predicted"/>
<evidence type="ECO:0000313" key="1">
    <source>
        <dbReference type="EMBL" id="JAD39154.1"/>
    </source>
</evidence>